<evidence type="ECO:0000256" key="1">
    <source>
        <dbReference type="ARBA" id="ARBA00001974"/>
    </source>
</evidence>
<evidence type="ECO:0000256" key="3">
    <source>
        <dbReference type="ARBA" id="ARBA00022630"/>
    </source>
</evidence>
<dbReference type="Gene3D" id="3.50.50.60">
    <property type="entry name" value="FAD/NAD(P)-binding domain"/>
    <property type="match status" value="1"/>
</dbReference>
<dbReference type="Pfam" id="PF16901">
    <property type="entry name" value="DAO_C"/>
    <property type="match status" value="1"/>
</dbReference>
<evidence type="ECO:0000256" key="2">
    <source>
        <dbReference type="ARBA" id="ARBA00007330"/>
    </source>
</evidence>
<dbReference type="SUPFAM" id="SSF51905">
    <property type="entry name" value="FAD/NAD(P)-binding domain"/>
    <property type="match status" value="1"/>
</dbReference>
<evidence type="ECO:0000313" key="10">
    <source>
        <dbReference type="Proteomes" id="UP000252107"/>
    </source>
</evidence>
<dbReference type="InterPro" id="IPR031656">
    <property type="entry name" value="DAO_C"/>
</dbReference>
<comment type="cofactor">
    <cofactor evidence="1">
        <name>FAD</name>
        <dbReference type="ChEBI" id="CHEBI:57692"/>
    </cofactor>
</comment>
<gene>
    <name evidence="9" type="ORF">A6770_00545</name>
</gene>
<dbReference type="GO" id="GO:0046168">
    <property type="term" value="P:glycerol-3-phosphate catabolic process"/>
    <property type="evidence" value="ECO:0007669"/>
    <property type="project" value="TreeGrafter"/>
</dbReference>
<dbReference type="GO" id="GO:0006071">
    <property type="term" value="P:glycerol metabolic process"/>
    <property type="evidence" value="ECO:0007669"/>
    <property type="project" value="UniProtKB-KW"/>
</dbReference>
<keyword evidence="3" id="KW-0285">Flavoprotein</keyword>
<comment type="caution">
    <text evidence="9">The sequence shown here is derived from an EMBL/GenBank/DDBJ whole genome shotgun (WGS) entry which is preliminary data.</text>
</comment>
<evidence type="ECO:0000256" key="4">
    <source>
        <dbReference type="ARBA" id="ARBA00022798"/>
    </source>
</evidence>
<dbReference type="InterPro" id="IPR038299">
    <property type="entry name" value="DAO_C_sf"/>
</dbReference>
<dbReference type="AlphaFoldDB" id="A0A367R0P4"/>
<protein>
    <submittedName>
        <fullName evidence="9">FAD-dependent oxidoreductase</fullName>
    </submittedName>
</protein>
<dbReference type="PRINTS" id="PR01001">
    <property type="entry name" value="FADG3PDH"/>
</dbReference>
<keyword evidence="6" id="KW-0560">Oxidoreductase</keyword>
<proteinExistence type="inferred from homology"/>
<dbReference type="InterPro" id="IPR000447">
    <property type="entry name" value="G3P_DH_FAD-dep"/>
</dbReference>
<dbReference type="Gene3D" id="3.30.9.10">
    <property type="entry name" value="D-Amino Acid Oxidase, subunit A, domain 2"/>
    <property type="match status" value="1"/>
</dbReference>
<organism evidence="9 10">
    <name type="scientific">Nostoc minutum NIES-26</name>
    <dbReference type="NCBI Taxonomy" id="1844469"/>
    <lineage>
        <taxon>Bacteria</taxon>
        <taxon>Bacillati</taxon>
        <taxon>Cyanobacteriota</taxon>
        <taxon>Cyanophyceae</taxon>
        <taxon>Nostocales</taxon>
        <taxon>Nostocaceae</taxon>
        <taxon>Nostoc</taxon>
    </lineage>
</organism>
<evidence type="ECO:0000256" key="5">
    <source>
        <dbReference type="ARBA" id="ARBA00022827"/>
    </source>
</evidence>
<dbReference type="PANTHER" id="PTHR11985:SF35">
    <property type="entry name" value="ANAEROBIC GLYCEROL-3-PHOSPHATE DEHYDROGENASE SUBUNIT A"/>
    <property type="match status" value="1"/>
</dbReference>
<dbReference type="PANTHER" id="PTHR11985">
    <property type="entry name" value="GLYCEROL-3-PHOSPHATE DEHYDROGENASE"/>
    <property type="match status" value="1"/>
</dbReference>
<dbReference type="InterPro" id="IPR036188">
    <property type="entry name" value="FAD/NAD-bd_sf"/>
</dbReference>
<dbReference type="EMBL" id="LXQD01000295">
    <property type="protein sequence ID" value="RCJ29143.1"/>
    <property type="molecule type" value="Genomic_DNA"/>
</dbReference>
<feature type="domain" description="FAD dependent oxidoreductase" evidence="7">
    <location>
        <begin position="17"/>
        <end position="373"/>
    </location>
</feature>
<evidence type="ECO:0000259" key="8">
    <source>
        <dbReference type="Pfam" id="PF16901"/>
    </source>
</evidence>
<keyword evidence="10" id="KW-1185">Reference proteome</keyword>
<dbReference type="Gene3D" id="1.10.8.870">
    <property type="entry name" value="Alpha-glycerophosphate oxidase, cap domain"/>
    <property type="match status" value="1"/>
</dbReference>
<dbReference type="InterPro" id="IPR006076">
    <property type="entry name" value="FAD-dep_OxRdtase"/>
</dbReference>
<comment type="similarity">
    <text evidence="2">Belongs to the FAD-dependent glycerol-3-phosphate dehydrogenase family.</text>
</comment>
<dbReference type="GO" id="GO:0004368">
    <property type="term" value="F:glycerol-3-phosphate dehydrogenase (quinone) activity"/>
    <property type="evidence" value="ECO:0007669"/>
    <property type="project" value="InterPro"/>
</dbReference>
<reference evidence="9" key="1">
    <citation type="submission" date="2016-04" db="EMBL/GenBank/DDBJ databases">
        <authorList>
            <person name="Tabuchi Yagui T.R."/>
        </authorList>
    </citation>
    <scope>NUCLEOTIDE SEQUENCE [LARGE SCALE GENOMIC DNA]</scope>
    <source>
        <strain evidence="9">NIES-26</strain>
    </source>
</reference>
<evidence type="ECO:0000313" key="9">
    <source>
        <dbReference type="EMBL" id="RCJ29143.1"/>
    </source>
</evidence>
<sequence>MARENLVAQLRQSDEWDFIVIGGGATGLGTAVEAATRGYRTLLLEKYDFAKGTSSRSTKLVHGGVRYLAQGNIALVREALHERGLLRRNAPHLVHDLKFVVPGYTWWSQFFYGAGLQVYDLLSGDLSLGRSQFLSEQDTRSRIPTLKTDGLRGGVVYHDGQFDDARLAITLLRTLLDYNGVALNYLPVIGLLKQGERLTGVLARDAETGETFELKGKIVVNATGVFVDDVRRMDNPKASAMLSPSQGAHIVVDKRFLPNDSAMMIPKTEDGRVLFAVPWHDKVVIGTTDTPVEHTSYEPHPLEEEINFILHTVAQYLTPAPTREDVLSVFVGQRPLVKAEETESTAALSREHVISVSASGLLTITGGKWTTYRKMGEDVVERAIQLVNLSPHPSITSNLHLHGWTQQSTAAPLDVYGSDAASIQDLPGANILLHPQLPYLEAEVRWAARYELARTVEDVLARRTRSLLLDAIASMQAAPRVAAILAEELGRDTTWQQQQIEDYHSLAAGYLLNHESTADSSDRSKKVLSNA</sequence>
<accession>A0A367R0P4</accession>
<keyword evidence="5" id="KW-0274">FAD</keyword>
<feature type="domain" description="Alpha-glycerophosphate oxidase C-terminal" evidence="8">
    <location>
        <begin position="383"/>
        <end position="493"/>
    </location>
</feature>
<evidence type="ECO:0000256" key="6">
    <source>
        <dbReference type="ARBA" id="ARBA00023002"/>
    </source>
</evidence>
<dbReference type="Pfam" id="PF01266">
    <property type="entry name" value="DAO"/>
    <property type="match status" value="1"/>
</dbReference>
<evidence type="ECO:0000259" key="7">
    <source>
        <dbReference type="Pfam" id="PF01266"/>
    </source>
</evidence>
<name>A0A367R0P4_9NOSO</name>
<keyword evidence="4" id="KW-0319">Glycerol metabolism</keyword>
<dbReference type="Proteomes" id="UP000252107">
    <property type="component" value="Unassembled WGS sequence"/>
</dbReference>